<dbReference type="Pfam" id="PF07651">
    <property type="entry name" value="ANTH"/>
    <property type="match status" value="1"/>
</dbReference>
<dbReference type="InterPro" id="IPR045192">
    <property type="entry name" value="AP180-like"/>
</dbReference>
<dbReference type="InterPro" id="IPR013809">
    <property type="entry name" value="ENTH"/>
</dbReference>
<dbReference type="GO" id="GO:0005546">
    <property type="term" value="F:phosphatidylinositol-4,5-bisphosphate binding"/>
    <property type="evidence" value="ECO:0007669"/>
    <property type="project" value="TreeGrafter"/>
</dbReference>
<dbReference type="SUPFAM" id="SSF89009">
    <property type="entry name" value="GAT-like domain"/>
    <property type="match status" value="1"/>
</dbReference>
<sequence length="598" mass="65590">MFVIYALSHDLELAPRERSKTVVDFDFSEDMTAKMAGKMAKQLAGSGTGQSFMDRVTQAKYSLAGSALGKVVAKASTEELIAPKRKHLENLTRLSNEPSVSIPLLVNFLSERTREKSWVIVFKALITTHHLLNYGNELLKVLPVLRDQLYVLFKFEATEKDLNNLIINAAFILLYKDLIRLFASYNEGMMNLVEKYFSMKPSHCKTAIELYRDFPNVMSRVDEFLTVAESLGIGDKESMGLHPVRHFLIGILFSGLMSGFYPTICLPKVPPQILEAMEQHLALLKKKKAGEDADIDDVEEVTAVAAKPKEPVAKPLSPASKLKASASPARPKSPTRPTSSPGAVKQATSTDPASTANSLLIADFVDTVAADETNAQAAVKVPPAEVVITGPDGECTEPVEDEEQTVLEEGQEEEPEKEEGVREEEREEDEDGGEGVGLSPEQQQAVIAAATIHFVQSADRTNQAVKHSVTLTPRQTRKSWNESGSSTRSASPSRRRSPSPARPPPPHATSPTHLVFPHSGRSTPVHDDSEPEGRPDYALLCQYRRRAERGGIVAIDRLRAREGGKSERRRKTPRARLCVFAGLPSVPPFVGISLEISG</sequence>
<evidence type="ECO:0000313" key="4">
    <source>
        <dbReference type="EMBL" id="EUB55773.1"/>
    </source>
</evidence>
<dbReference type="GO" id="GO:0048268">
    <property type="term" value="P:clathrin coat assembly"/>
    <property type="evidence" value="ECO:0007669"/>
    <property type="project" value="InterPro"/>
</dbReference>
<dbReference type="SMART" id="SM00273">
    <property type="entry name" value="ENTH"/>
    <property type="match status" value="1"/>
</dbReference>
<accession>W6U3T9</accession>
<dbReference type="GO" id="GO:0072583">
    <property type="term" value="P:clathrin-dependent endocytosis"/>
    <property type="evidence" value="ECO:0007669"/>
    <property type="project" value="InterPro"/>
</dbReference>
<evidence type="ECO:0000313" key="5">
    <source>
        <dbReference type="Proteomes" id="UP000019149"/>
    </source>
</evidence>
<dbReference type="GO" id="GO:0098894">
    <property type="term" value="C:extrinsic component of presynaptic endocytic zone membrane"/>
    <property type="evidence" value="ECO:0007669"/>
    <property type="project" value="TreeGrafter"/>
</dbReference>
<feature type="compositionally biased region" description="Basic and acidic residues" evidence="2">
    <location>
        <begin position="524"/>
        <end position="534"/>
    </location>
</feature>
<dbReference type="GO" id="GO:0008021">
    <property type="term" value="C:synaptic vesicle"/>
    <property type="evidence" value="ECO:0007669"/>
    <property type="project" value="TreeGrafter"/>
</dbReference>
<feature type="compositionally biased region" description="Polar residues" evidence="2">
    <location>
        <begin position="458"/>
        <end position="474"/>
    </location>
</feature>
<dbReference type="AlphaFoldDB" id="W6U3T9"/>
<dbReference type="EMBL" id="APAU02000145">
    <property type="protein sequence ID" value="EUB55773.1"/>
    <property type="molecule type" value="Genomic_DNA"/>
</dbReference>
<protein>
    <submittedName>
        <fullName evidence="4">Clathrin coat assembly protein AP180</fullName>
    </submittedName>
</protein>
<feature type="compositionally biased region" description="Acidic residues" evidence="2">
    <location>
        <begin position="394"/>
        <end position="417"/>
    </location>
</feature>
<feature type="domain" description="ENTH" evidence="3">
    <location>
        <begin position="60"/>
        <end position="203"/>
    </location>
</feature>
<comment type="similarity">
    <text evidence="1">Belongs to the PICALM/SNAP91 family.</text>
</comment>
<gene>
    <name evidence="4" type="ORF">EGR_09381</name>
</gene>
<keyword evidence="5" id="KW-1185">Reference proteome</keyword>
<dbReference type="GO" id="GO:0005545">
    <property type="term" value="F:1-phosphatidylinositol binding"/>
    <property type="evidence" value="ECO:0007669"/>
    <property type="project" value="InterPro"/>
</dbReference>
<dbReference type="GO" id="GO:0016185">
    <property type="term" value="P:synaptic vesicle budding from presynaptic endocytic zone membrane"/>
    <property type="evidence" value="ECO:0007669"/>
    <property type="project" value="TreeGrafter"/>
</dbReference>
<feature type="region of interest" description="Disordered" evidence="2">
    <location>
        <begin position="458"/>
        <end position="534"/>
    </location>
</feature>
<dbReference type="InterPro" id="IPR014712">
    <property type="entry name" value="ANTH_dom_sf"/>
</dbReference>
<dbReference type="Gene3D" id="1.20.58.150">
    <property type="entry name" value="ANTH domain"/>
    <property type="match status" value="1"/>
</dbReference>
<dbReference type="OrthoDB" id="44015at2759"/>
<dbReference type="InterPro" id="IPR011417">
    <property type="entry name" value="ANTH_dom"/>
</dbReference>
<feature type="region of interest" description="Disordered" evidence="2">
    <location>
        <begin position="385"/>
        <end position="444"/>
    </location>
</feature>
<dbReference type="GeneID" id="36345096"/>
<dbReference type="GO" id="GO:0032050">
    <property type="term" value="F:clathrin heavy chain binding"/>
    <property type="evidence" value="ECO:0007669"/>
    <property type="project" value="TreeGrafter"/>
</dbReference>
<name>W6U3T9_ECHGR</name>
<dbReference type="OMA" id="SYNEGMM"/>
<dbReference type="RefSeq" id="XP_024346969.1">
    <property type="nucleotide sequence ID" value="XM_024498630.1"/>
</dbReference>
<dbReference type="InterPro" id="IPR008942">
    <property type="entry name" value="ENTH_VHS"/>
</dbReference>
<dbReference type="GO" id="GO:0005905">
    <property type="term" value="C:clathrin-coated pit"/>
    <property type="evidence" value="ECO:0007669"/>
    <property type="project" value="TreeGrafter"/>
</dbReference>
<dbReference type="STRING" id="6210.W6U3T9"/>
<evidence type="ECO:0000256" key="1">
    <source>
        <dbReference type="ARBA" id="ARBA00008011"/>
    </source>
</evidence>
<evidence type="ECO:0000259" key="3">
    <source>
        <dbReference type="PROSITE" id="PS50942"/>
    </source>
</evidence>
<dbReference type="KEGG" id="egl:EGR_09381"/>
<proteinExistence type="inferred from homology"/>
<reference evidence="4 5" key="1">
    <citation type="journal article" date="2013" name="Nat. Genet.">
        <title>The genome of the hydatid tapeworm Echinococcus granulosus.</title>
        <authorList>
            <person name="Zheng H."/>
            <person name="Zhang W."/>
            <person name="Zhang L."/>
            <person name="Zhang Z."/>
            <person name="Li J."/>
            <person name="Lu G."/>
            <person name="Zhu Y."/>
            <person name="Wang Y."/>
            <person name="Huang Y."/>
            <person name="Liu J."/>
            <person name="Kang H."/>
            <person name="Chen J."/>
            <person name="Wang L."/>
            <person name="Chen A."/>
            <person name="Yu S."/>
            <person name="Gao Z."/>
            <person name="Jin L."/>
            <person name="Gu W."/>
            <person name="Wang Z."/>
            <person name="Zhao L."/>
            <person name="Shi B."/>
            <person name="Wen H."/>
            <person name="Lin R."/>
            <person name="Jones M.K."/>
            <person name="Brejova B."/>
            <person name="Vinar T."/>
            <person name="Zhao G."/>
            <person name="McManus D.P."/>
            <person name="Chen Z."/>
            <person name="Zhou Y."/>
            <person name="Wang S."/>
        </authorList>
    </citation>
    <scope>NUCLEOTIDE SEQUENCE [LARGE SCALE GENOMIC DNA]</scope>
</reference>
<feature type="region of interest" description="Disordered" evidence="2">
    <location>
        <begin position="309"/>
        <end position="354"/>
    </location>
</feature>
<dbReference type="SUPFAM" id="SSF48464">
    <property type="entry name" value="ENTH/VHS domain"/>
    <property type="match status" value="1"/>
</dbReference>
<dbReference type="CTD" id="36345096"/>
<comment type="caution">
    <text evidence="4">The sequence shown here is derived from an EMBL/GenBank/DDBJ whole genome shotgun (WGS) entry which is preliminary data.</text>
</comment>
<dbReference type="GO" id="GO:0030136">
    <property type="term" value="C:clathrin-coated vesicle"/>
    <property type="evidence" value="ECO:0007669"/>
    <property type="project" value="InterPro"/>
</dbReference>
<dbReference type="PANTHER" id="PTHR22951:SF5">
    <property type="entry name" value="PHOSPHATIDYLINOSITOL-BINDING CLATHRIN ASSEMBLY PROTEIN LAP"/>
    <property type="match status" value="1"/>
</dbReference>
<dbReference type="PANTHER" id="PTHR22951">
    <property type="entry name" value="CLATHRIN ASSEMBLY PROTEIN"/>
    <property type="match status" value="1"/>
</dbReference>
<organism evidence="4 5">
    <name type="scientific">Echinococcus granulosus</name>
    <name type="common">Hydatid tapeworm</name>
    <dbReference type="NCBI Taxonomy" id="6210"/>
    <lineage>
        <taxon>Eukaryota</taxon>
        <taxon>Metazoa</taxon>
        <taxon>Spiralia</taxon>
        <taxon>Lophotrochozoa</taxon>
        <taxon>Platyhelminthes</taxon>
        <taxon>Cestoda</taxon>
        <taxon>Eucestoda</taxon>
        <taxon>Cyclophyllidea</taxon>
        <taxon>Taeniidae</taxon>
        <taxon>Echinococcus</taxon>
        <taxon>Echinococcus granulosus group</taxon>
    </lineage>
</organism>
<dbReference type="PROSITE" id="PS50942">
    <property type="entry name" value="ENTH"/>
    <property type="match status" value="1"/>
</dbReference>
<dbReference type="Proteomes" id="UP000019149">
    <property type="component" value="Unassembled WGS sequence"/>
</dbReference>
<feature type="compositionally biased region" description="Low complexity" evidence="2">
    <location>
        <begin position="313"/>
        <end position="341"/>
    </location>
</feature>
<dbReference type="GO" id="GO:0000149">
    <property type="term" value="F:SNARE binding"/>
    <property type="evidence" value="ECO:0007669"/>
    <property type="project" value="TreeGrafter"/>
</dbReference>
<evidence type="ECO:0000256" key="2">
    <source>
        <dbReference type="SAM" id="MobiDB-lite"/>
    </source>
</evidence>